<keyword evidence="2" id="KW-0808">Transferase</keyword>
<dbReference type="SUPFAM" id="SSF53335">
    <property type="entry name" value="S-adenosyl-L-methionine-dependent methyltransferases"/>
    <property type="match status" value="1"/>
</dbReference>
<dbReference type="InParanoid" id="C5LQH5"/>
<dbReference type="GO" id="GO:0008168">
    <property type="term" value="F:methyltransferase activity"/>
    <property type="evidence" value="ECO:0007669"/>
    <property type="project" value="UniProtKB-KW"/>
</dbReference>
<keyword evidence="2" id="KW-0489">Methyltransferase</keyword>
<gene>
    <name evidence="2" type="ORF">Pmar_PMAR025119</name>
</gene>
<dbReference type="AlphaFoldDB" id="C5LQH5"/>
<sequence length="62" mass="7069">YEQCNPDDPFGRVMMENLKGRGCPLIGLGKYPTVQSQCERYESLGFPYCIVKDMLAVYDDTL</sequence>
<feature type="non-terminal residue" evidence="2">
    <location>
        <position position="62"/>
    </location>
</feature>
<accession>C5LQH5</accession>
<keyword evidence="1" id="KW-0949">S-adenosyl-L-methionine</keyword>
<protein>
    <submittedName>
        <fullName evidence="2">Leucine carboxyl methyltransferase, putative</fullName>
    </submittedName>
</protein>
<name>C5LQH5_PERM5</name>
<dbReference type="OrthoDB" id="203237at2759"/>
<dbReference type="Proteomes" id="UP000007800">
    <property type="component" value="Unassembled WGS sequence"/>
</dbReference>
<dbReference type="RefSeq" id="XP_002768303.1">
    <property type="nucleotide sequence ID" value="XM_002768257.1"/>
</dbReference>
<dbReference type="GO" id="GO:0032259">
    <property type="term" value="P:methylation"/>
    <property type="evidence" value="ECO:0007669"/>
    <property type="project" value="UniProtKB-KW"/>
</dbReference>
<dbReference type="GeneID" id="9057520"/>
<dbReference type="InterPro" id="IPR016651">
    <property type="entry name" value="LCMT1"/>
</dbReference>
<proteinExistence type="predicted"/>
<reference evidence="2 3" key="1">
    <citation type="submission" date="2008-07" db="EMBL/GenBank/DDBJ databases">
        <authorList>
            <person name="El-Sayed N."/>
            <person name="Caler E."/>
            <person name="Inman J."/>
            <person name="Amedeo P."/>
            <person name="Hass B."/>
            <person name="Wortman J."/>
        </authorList>
    </citation>
    <scope>NUCLEOTIDE SEQUENCE [LARGE SCALE GENOMIC DNA]</scope>
    <source>
        <strain evidence="3">ATCC 50983 / TXsc</strain>
    </source>
</reference>
<keyword evidence="3" id="KW-1185">Reference proteome</keyword>
<evidence type="ECO:0000313" key="3">
    <source>
        <dbReference type="Proteomes" id="UP000007800"/>
    </source>
</evidence>
<dbReference type="Gene3D" id="3.40.50.150">
    <property type="entry name" value="Vaccinia Virus protein VP39"/>
    <property type="match status" value="1"/>
</dbReference>
<dbReference type="PANTHER" id="PTHR13600:SF21">
    <property type="entry name" value="LEUCINE CARBOXYL METHYLTRANSFERASE 1"/>
    <property type="match status" value="1"/>
</dbReference>
<evidence type="ECO:0000256" key="1">
    <source>
        <dbReference type="ARBA" id="ARBA00022691"/>
    </source>
</evidence>
<evidence type="ECO:0000313" key="2">
    <source>
        <dbReference type="EMBL" id="EER01021.1"/>
    </source>
</evidence>
<organism evidence="3">
    <name type="scientific">Perkinsus marinus (strain ATCC 50983 / TXsc)</name>
    <dbReference type="NCBI Taxonomy" id="423536"/>
    <lineage>
        <taxon>Eukaryota</taxon>
        <taxon>Sar</taxon>
        <taxon>Alveolata</taxon>
        <taxon>Perkinsozoa</taxon>
        <taxon>Perkinsea</taxon>
        <taxon>Perkinsida</taxon>
        <taxon>Perkinsidae</taxon>
        <taxon>Perkinsus</taxon>
    </lineage>
</organism>
<feature type="non-terminal residue" evidence="2">
    <location>
        <position position="1"/>
    </location>
</feature>
<dbReference type="EMBL" id="GG684603">
    <property type="protein sequence ID" value="EER01021.1"/>
    <property type="molecule type" value="Genomic_DNA"/>
</dbReference>
<dbReference type="InterPro" id="IPR029063">
    <property type="entry name" value="SAM-dependent_MTases_sf"/>
</dbReference>
<dbReference type="PANTHER" id="PTHR13600">
    <property type="entry name" value="LEUCINE CARBOXYL METHYLTRANSFERASE"/>
    <property type="match status" value="1"/>
</dbReference>